<gene>
    <name evidence="1" type="ORF">AYI70_g1988</name>
</gene>
<comment type="caution">
    <text evidence="1">The sequence shown here is derived from an EMBL/GenBank/DDBJ whole genome shotgun (WGS) entry which is preliminary data.</text>
</comment>
<dbReference type="AlphaFoldDB" id="A0A1R1YAE8"/>
<reference evidence="1 2" key="1">
    <citation type="submission" date="2017-01" db="EMBL/GenBank/DDBJ databases">
        <authorList>
            <person name="Mah S.A."/>
            <person name="Swanson W.J."/>
            <person name="Moy G.W."/>
            <person name="Vacquier V.D."/>
        </authorList>
    </citation>
    <scope>NUCLEOTIDE SEQUENCE [LARGE SCALE GENOMIC DNA]</scope>
    <source>
        <strain evidence="1 2">GSMNP</strain>
    </source>
</reference>
<sequence length="70" mass="7805">MSTTKFTDSQISEKIIDLSASISKQLNDPALSEKFSEINQQAKDSQFFYSINSLLEVVGPLFNTDPKGNF</sequence>
<organism evidence="1 2">
    <name type="scientific">Smittium culicis</name>
    <dbReference type="NCBI Taxonomy" id="133412"/>
    <lineage>
        <taxon>Eukaryota</taxon>
        <taxon>Fungi</taxon>
        <taxon>Fungi incertae sedis</taxon>
        <taxon>Zoopagomycota</taxon>
        <taxon>Kickxellomycotina</taxon>
        <taxon>Harpellomycetes</taxon>
        <taxon>Harpellales</taxon>
        <taxon>Legeriomycetaceae</taxon>
        <taxon>Smittium</taxon>
    </lineage>
</organism>
<dbReference type="Proteomes" id="UP000187283">
    <property type="component" value="Unassembled WGS sequence"/>
</dbReference>
<dbReference type="OrthoDB" id="10267031at2759"/>
<protein>
    <submittedName>
        <fullName evidence="1">Uncharacterized protein</fullName>
    </submittedName>
</protein>
<name>A0A1R1YAE8_9FUNG</name>
<dbReference type="EMBL" id="LSSN01000462">
    <property type="protein sequence ID" value="OMJ23848.1"/>
    <property type="molecule type" value="Genomic_DNA"/>
</dbReference>
<accession>A0A1R1YAE8</accession>
<evidence type="ECO:0000313" key="2">
    <source>
        <dbReference type="Proteomes" id="UP000187283"/>
    </source>
</evidence>
<proteinExistence type="predicted"/>
<keyword evidence="2" id="KW-1185">Reference proteome</keyword>
<evidence type="ECO:0000313" key="1">
    <source>
        <dbReference type="EMBL" id="OMJ23848.1"/>
    </source>
</evidence>